<sequence length="90" mass="10276">MVHNSYALQKHLLEELTLFENRVPVIMGWFAGGNSFQDLYSTHGHYGASPAELQVNDFSRTPPCIEDLVCNVKSLVEYMELNEPVFEIED</sequence>
<name>A0A2P5CXW0_PARAD</name>
<accession>A0A2P5CXW0</accession>
<gene>
    <name evidence="1" type="ORF">PanWU01x14_113460</name>
</gene>
<dbReference type="EMBL" id="JXTB01000084">
    <property type="protein sequence ID" value="PON65857.1"/>
    <property type="molecule type" value="Genomic_DNA"/>
</dbReference>
<comment type="caution">
    <text evidence="1">The sequence shown here is derived from an EMBL/GenBank/DDBJ whole genome shotgun (WGS) entry which is preliminary data.</text>
</comment>
<dbReference type="AlphaFoldDB" id="A0A2P5CXW0"/>
<evidence type="ECO:0000313" key="1">
    <source>
        <dbReference type="EMBL" id="PON65857.1"/>
    </source>
</evidence>
<protein>
    <submittedName>
        <fullName evidence="1">Uncharacterized protein</fullName>
    </submittedName>
</protein>
<keyword evidence="2" id="KW-1185">Reference proteome</keyword>
<proteinExistence type="predicted"/>
<reference evidence="2" key="1">
    <citation type="submission" date="2016-06" db="EMBL/GenBank/DDBJ databases">
        <title>Parallel loss of symbiosis genes in relatives of nitrogen-fixing non-legume Parasponia.</title>
        <authorList>
            <person name="Van Velzen R."/>
            <person name="Holmer R."/>
            <person name="Bu F."/>
            <person name="Rutten L."/>
            <person name="Van Zeijl A."/>
            <person name="Liu W."/>
            <person name="Santuari L."/>
            <person name="Cao Q."/>
            <person name="Sharma T."/>
            <person name="Shen D."/>
            <person name="Roswanjaya Y."/>
            <person name="Wardhani T."/>
            <person name="Kalhor M.S."/>
            <person name="Jansen J."/>
            <person name="Van den Hoogen J."/>
            <person name="Gungor B."/>
            <person name="Hartog M."/>
            <person name="Hontelez J."/>
            <person name="Verver J."/>
            <person name="Yang W.-C."/>
            <person name="Schijlen E."/>
            <person name="Repin R."/>
            <person name="Schilthuizen M."/>
            <person name="Schranz E."/>
            <person name="Heidstra R."/>
            <person name="Miyata K."/>
            <person name="Fedorova E."/>
            <person name="Kohlen W."/>
            <person name="Bisseling T."/>
            <person name="Smit S."/>
            <person name="Geurts R."/>
        </authorList>
    </citation>
    <scope>NUCLEOTIDE SEQUENCE [LARGE SCALE GENOMIC DNA]</scope>
    <source>
        <strain evidence="2">cv. WU1-14</strain>
    </source>
</reference>
<dbReference type="Proteomes" id="UP000237105">
    <property type="component" value="Unassembled WGS sequence"/>
</dbReference>
<evidence type="ECO:0000313" key="2">
    <source>
        <dbReference type="Proteomes" id="UP000237105"/>
    </source>
</evidence>
<organism evidence="1 2">
    <name type="scientific">Parasponia andersonii</name>
    <name type="common">Sponia andersonii</name>
    <dbReference type="NCBI Taxonomy" id="3476"/>
    <lineage>
        <taxon>Eukaryota</taxon>
        <taxon>Viridiplantae</taxon>
        <taxon>Streptophyta</taxon>
        <taxon>Embryophyta</taxon>
        <taxon>Tracheophyta</taxon>
        <taxon>Spermatophyta</taxon>
        <taxon>Magnoliopsida</taxon>
        <taxon>eudicotyledons</taxon>
        <taxon>Gunneridae</taxon>
        <taxon>Pentapetalae</taxon>
        <taxon>rosids</taxon>
        <taxon>fabids</taxon>
        <taxon>Rosales</taxon>
        <taxon>Cannabaceae</taxon>
        <taxon>Parasponia</taxon>
    </lineage>
</organism>